<proteinExistence type="predicted"/>
<evidence type="ECO:0000313" key="1">
    <source>
        <dbReference type="EMBL" id="KAJ3427809.1"/>
    </source>
</evidence>
<organism evidence="1 2">
    <name type="scientific">Anaeramoeba flamelloides</name>
    <dbReference type="NCBI Taxonomy" id="1746091"/>
    <lineage>
        <taxon>Eukaryota</taxon>
        <taxon>Metamonada</taxon>
        <taxon>Anaeramoebidae</taxon>
        <taxon>Anaeramoeba</taxon>
    </lineage>
</organism>
<dbReference type="EMBL" id="JANTQA010000060">
    <property type="protein sequence ID" value="KAJ3427809.1"/>
    <property type="molecule type" value="Genomic_DNA"/>
</dbReference>
<reference evidence="1" key="1">
    <citation type="submission" date="2022-08" db="EMBL/GenBank/DDBJ databases">
        <title>Novel sulphate-reducing endosymbionts in the free-living metamonad Anaeramoeba.</title>
        <authorList>
            <person name="Jerlstrom-Hultqvist J."/>
            <person name="Cepicka I."/>
            <person name="Gallot-Lavallee L."/>
            <person name="Salas-Leiva D."/>
            <person name="Curtis B.A."/>
            <person name="Zahonova K."/>
            <person name="Pipaliya S."/>
            <person name="Dacks J."/>
            <person name="Roger A.J."/>
        </authorList>
    </citation>
    <scope>NUCLEOTIDE SEQUENCE</scope>
    <source>
        <strain evidence="1">Busselton2</strain>
    </source>
</reference>
<comment type="caution">
    <text evidence="1">The sequence shown here is derived from an EMBL/GenBank/DDBJ whole genome shotgun (WGS) entry which is preliminary data.</text>
</comment>
<protein>
    <submittedName>
        <fullName evidence="1">Uncharacterized protein</fullName>
    </submittedName>
</protein>
<gene>
    <name evidence="1" type="ORF">M0812_25439</name>
</gene>
<accession>A0AAV7YK27</accession>
<evidence type="ECO:0000313" key="2">
    <source>
        <dbReference type="Proteomes" id="UP001146793"/>
    </source>
</evidence>
<name>A0AAV7YK27_9EUKA</name>
<dbReference type="AlphaFoldDB" id="A0AAV7YK27"/>
<sequence>MKKLSLLKEQKQKEEKNVKLLKDAEKNVSRIQAAQRRKDYLEIVIFSILFNKASTITESQEEETLAAISGPQKQLYIADQTTALAKMTFSTPFDTSNSKVEIDKKFGSIGDTIRILYKI</sequence>
<dbReference type="Proteomes" id="UP001146793">
    <property type="component" value="Unassembled WGS sequence"/>
</dbReference>